<dbReference type="GO" id="GO:0036220">
    <property type="term" value="F:ITP diphosphatase activity"/>
    <property type="evidence" value="ECO:0007669"/>
    <property type="project" value="UniProtKB-UniRule"/>
</dbReference>
<dbReference type="Pfam" id="PF01725">
    <property type="entry name" value="Ham1p_like"/>
    <property type="match status" value="1"/>
</dbReference>
<dbReference type="GO" id="GO:0017111">
    <property type="term" value="F:ribonucleoside triphosphate phosphatase activity"/>
    <property type="evidence" value="ECO:0007669"/>
    <property type="project" value="InterPro"/>
</dbReference>
<gene>
    <name evidence="13" type="ORF">COCCU_11185</name>
</gene>
<feature type="binding site" evidence="10">
    <location>
        <position position="184"/>
    </location>
    <ligand>
        <name>substrate</name>
    </ligand>
</feature>
<keyword evidence="6 10" id="KW-0460">Magnesium</keyword>
<keyword evidence="3 10" id="KW-0479">Metal-binding</keyword>
<comment type="catalytic activity">
    <reaction evidence="10">
        <text>ITP + H2O = IMP + diphosphate + H(+)</text>
        <dbReference type="Rhea" id="RHEA:29399"/>
        <dbReference type="ChEBI" id="CHEBI:15377"/>
        <dbReference type="ChEBI" id="CHEBI:15378"/>
        <dbReference type="ChEBI" id="CHEBI:33019"/>
        <dbReference type="ChEBI" id="CHEBI:58053"/>
        <dbReference type="ChEBI" id="CHEBI:61402"/>
        <dbReference type="EC" id="3.6.1.66"/>
    </reaction>
</comment>
<evidence type="ECO:0000256" key="9">
    <source>
        <dbReference type="ARBA" id="ARBA00052017"/>
    </source>
</evidence>
<evidence type="ECO:0000256" key="10">
    <source>
        <dbReference type="HAMAP-Rule" id="MF_01405"/>
    </source>
</evidence>
<comment type="subunit">
    <text evidence="2 10">Homodimer.</text>
</comment>
<sequence length="207" mass="21882">MQLLVASNNAKKLGELQRILDAAGITGVELLRLADAPSYPEPVENGRTFADNALIKARAGAAATGLVTIADDSGLAVDELNGMPGVLSARWSGRHGDDQANNELLLAQLGDVPDERRGAAFVSVCALVTPEGEEHMAEGQWRGHLLRAELGENGFGYDPLFVPAEESRGTGQGRSSAQLSAAEKDALSHRGKALEQLVFTIEKLASR</sequence>
<dbReference type="FunFam" id="3.90.950.10:FF:000001">
    <property type="entry name" value="dITP/XTP pyrophosphatase"/>
    <property type="match status" value="1"/>
</dbReference>
<comment type="cofactor">
    <cofactor evidence="10">
        <name>Mg(2+)</name>
        <dbReference type="ChEBI" id="CHEBI:18420"/>
    </cofactor>
    <text evidence="10">Binds 1 Mg(2+) ion per subunit.</text>
</comment>
<dbReference type="InterPro" id="IPR020922">
    <property type="entry name" value="dITP/XTP_pyrophosphatase"/>
</dbReference>
<feature type="binding site" evidence="10">
    <location>
        <position position="72"/>
    </location>
    <ligand>
        <name>Mg(2+)</name>
        <dbReference type="ChEBI" id="CHEBI:18420"/>
    </ligand>
</feature>
<dbReference type="HAMAP" id="MF_01405">
    <property type="entry name" value="Non_canon_purine_NTPase"/>
    <property type="match status" value="1"/>
</dbReference>
<evidence type="ECO:0000313" key="14">
    <source>
        <dbReference type="Proteomes" id="UP000424462"/>
    </source>
</evidence>
<feature type="binding site" evidence="10">
    <location>
        <position position="73"/>
    </location>
    <ligand>
        <name>substrate</name>
    </ligand>
</feature>
<dbReference type="KEGG" id="cok:COCCU_11185"/>
<feature type="binding site" evidence="10">
    <location>
        <begin position="155"/>
        <end position="158"/>
    </location>
    <ligand>
        <name>substrate</name>
    </ligand>
</feature>
<evidence type="ECO:0000256" key="3">
    <source>
        <dbReference type="ARBA" id="ARBA00022723"/>
    </source>
</evidence>
<organism evidence="13 14">
    <name type="scientific">Corynebacterium occultum</name>
    <dbReference type="NCBI Taxonomy" id="2675219"/>
    <lineage>
        <taxon>Bacteria</taxon>
        <taxon>Bacillati</taxon>
        <taxon>Actinomycetota</taxon>
        <taxon>Actinomycetes</taxon>
        <taxon>Mycobacteriales</taxon>
        <taxon>Corynebacteriaceae</taxon>
        <taxon>Corynebacterium</taxon>
    </lineage>
</organism>
<reference evidence="13 14" key="1">
    <citation type="submission" date="2019-11" db="EMBL/GenBank/DDBJ databases">
        <title>Complete genome sequence of Corynebacterium kalinowskii 1959, a novel Corynebacterium species isolated from soil of a small paddock in Vilsendorf, Germany.</title>
        <authorList>
            <person name="Schaffert L."/>
            <person name="Ruwe M."/>
            <person name="Milse J."/>
            <person name="Hanuschka K."/>
            <person name="Ortseifen V."/>
            <person name="Droste J."/>
            <person name="Brandt D."/>
            <person name="Schlueter L."/>
            <person name="Kutter Y."/>
            <person name="Vinke S."/>
            <person name="Viehoefer P."/>
            <person name="Jacob L."/>
            <person name="Luebke N.-C."/>
            <person name="Schulte-Berndt E."/>
            <person name="Hain C."/>
            <person name="Linder M."/>
            <person name="Schmidt P."/>
            <person name="Wollenschlaeger L."/>
            <person name="Luttermann T."/>
            <person name="Thieme E."/>
            <person name="Hassa J."/>
            <person name="Haak M."/>
            <person name="Wittchen M."/>
            <person name="Mentz A."/>
            <person name="Persicke M."/>
            <person name="Busche T."/>
            <person name="Ruckert C."/>
        </authorList>
    </citation>
    <scope>NUCLEOTIDE SEQUENCE [LARGE SCALE GENOMIC DNA]</scope>
    <source>
        <strain evidence="13 14">2039</strain>
    </source>
</reference>
<evidence type="ECO:0000313" key="13">
    <source>
        <dbReference type="EMBL" id="QGU08148.1"/>
    </source>
</evidence>
<evidence type="ECO:0000256" key="6">
    <source>
        <dbReference type="ARBA" id="ARBA00022842"/>
    </source>
</evidence>
<evidence type="ECO:0000256" key="11">
    <source>
        <dbReference type="RuleBase" id="RU003781"/>
    </source>
</evidence>
<evidence type="ECO:0000256" key="5">
    <source>
        <dbReference type="ARBA" id="ARBA00022801"/>
    </source>
</evidence>
<dbReference type="GO" id="GO:0046872">
    <property type="term" value="F:metal ion binding"/>
    <property type="evidence" value="ECO:0007669"/>
    <property type="project" value="UniProtKB-KW"/>
</dbReference>
<comment type="caution">
    <text evidence="10">Lacks conserved residue(s) required for the propagation of feature annotation.</text>
</comment>
<dbReference type="PANTHER" id="PTHR11067">
    <property type="entry name" value="INOSINE TRIPHOSPHATE PYROPHOSPHATASE/HAM1 PROTEIN"/>
    <property type="match status" value="1"/>
</dbReference>
<feature type="region of interest" description="Disordered" evidence="12">
    <location>
        <begin position="162"/>
        <end position="184"/>
    </location>
</feature>
<keyword evidence="5 10" id="KW-0378">Hydrolase</keyword>
<dbReference type="GO" id="GO:0009146">
    <property type="term" value="P:purine nucleoside triphosphate catabolic process"/>
    <property type="evidence" value="ECO:0007669"/>
    <property type="project" value="UniProtKB-UniRule"/>
</dbReference>
<dbReference type="GO" id="GO:0035870">
    <property type="term" value="F:dITP diphosphatase activity"/>
    <property type="evidence" value="ECO:0007669"/>
    <property type="project" value="UniProtKB-UniRule"/>
</dbReference>
<keyword evidence="7 10" id="KW-0546">Nucleotide metabolism</keyword>
<dbReference type="InterPro" id="IPR029001">
    <property type="entry name" value="ITPase-like_fam"/>
</dbReference>
<feature type="binding site" evidence="10">
    <location>
        <begin position="189"/>
        <end position="190"/>
    </location>
    <ligand>
        <name>substrate</name>
    </ligand>
</feature>
<dbReference type="EC" id="3.6.1.66" evidence="10"/>
<dbReference type="GO" id="GO:0009117">
    <property type="term" value="P:nucleotide metabolic process"/>
    <property type="evidence" value="ECO:0007669"/>
    <property type="project" value="UniProtKB-KW"/>
</dbReference>
<dbReference type="RefSeq" id="WP_156231560.1">
    <property type="nucleotide sequence ID" value="NZ_CP046455.1"/>
</dbReference>
<feature type="active site" description="Proton acceptor" evidence="10">
    <location>
        <position position="72"/>
    </location>
</feature>
<keyword evidence="14" id="KW-1185">Reference proteome</keyword>
<dbReference type="NCBIfam" id="TIGR00042">
    <property type="entry name" value="RdgB/HAM1 family non-canonical purine NTP pyrophosphatase"/>
    <property type="match status" value="1"/>
</dbReference>
<comment type="similarity">
    <text evidence="1 10 11">Belongs to the HAM1 NTPase family.</text>
</comment>
<evidence type="ECO:0000256" key="7">
    <source>
        <dbReference type="ARBA" id="ARBA00023080"/>
    </source>
</evidence>
<comment type="catalytic activity">
    <reaction evidence="9 10">
        <text>XTP + H2O = XMP + diphosphate + H(+)</text>
        <dbReference type="Rhea" id="RHEA:28610"/>
        <dbReference type="ChEBI" id="CHEBI:15377"/>
        <dbReference type="ChEBI" id="CHEBI:15378"/>
        <dbReference type="ChEBI" id="CHEBI:33019"/>
        <dbReference type="ChEBI" id="CHEBI:57464"/>
        <dbReference type="ChEBI" id="CHEBI:61314"/>
        <dbReference type="EC" id="3.6.1.66"/>
    </reaction>
</comment>
<evidence type="ECO:0000256" key="4">
    <source>
        <dbReference type="ARBA" id="ARBA00022741"/>
    </source>
</evidence>
<dbReference type="AlphaFoldDB" id="A0A6B8WP66"/>
<comment type="function">
    <text evidence="10">Pyrophosphatase that catalyzes the hydrolysis of nucleoside triphosphates to their monophosphate derivatives, with a high preference for the non-canonical purine nucleotides XTP (xanthosine triphosphate), dITP (deoxyinosine triphosphate) and ITP. Seems to function as a house-cleaning enzyme that removes non-canonical purine nucleotides from the nucleotide pool, thus preventing their incorporation into DNA/RNA and avoiding chromosomal lesions.</text>
</comment>
<proteinExistence type="inferred from homology"/>
<protein>
    <recommendedName>
        <fullName evidence="10">dITP/XTP pyrophosphatase</fullName>
        <ecNumber evidence="10">3.6.1.66</ecNumber>
    </recommendedName>
    <alternativeName>
        <fullName evidence="10">Non-canonical purine NTP pyrophosphatase</fullName>
    </alternativeName>
    <alternativeName>
        <fullName evidence="10">Non-standard purine NTP pyrophosphatase</fullName>
    </alternativeName>
    <alternativeName>
        <fullName evidence="10">Nucleoside-triphosphate diphosphatase</fullName>
    </alternativeName>
    <alternativeName>
        <fullName evidence="10">Nucleoside-triphosphate pyrophosphatase</fullName>
        <shortName evidence="10">NTPase</shortName>
    </alternativeName>
</protein>
<dbReference type="GO" id="GO:0036222">
    <property type="term" value="F:XTP diphosphatase activity"/>
    <property type="evidence" value="ECO:0007669"/>
    <property type="project" value="UniProtKB-UniRule"/>
</dbReference>
<dbReference type="GO" id="GO:0005829">
    <property type="term" value="C:cytosol"/>
    <property type="evidence" value="ECO:0007669"/>
    <property type="project" value="TreeGrafter"/>
</dbReference>
<comment type="catalytic activity">
    <reaction evidence="8 10">
        <text>dITP + H2O = dIMP + diphosphate + H(+)</text>
        <dbReference type="Rhea" id="RHEA:28342"/>
        <dbReference type="ChEBI" id="CHEBI:15377"/>
        <dbReference type="ChEBI" id="CHEBI:15378"/>
        <dbReference type="ChEBI" id="CHEBI:33019"/>
        <dbReference type="ChEBI" id="CHEBI:61194"/>
        <dbReference type="ChEBI" id="CHEBI:61382"/>
        <dbReference type="EC" id="3.6.1.66"/>
    </reaction>
</comment>
<dbReference type="PANTHER" id="PTHR11067:SF9">
    <property type="entry name" value="INOSINE TRIPHOSPHATE PYROPHOSPHATASE"/>
    <property type="match status" value="1"/>
</dbReference>
<dbReference type="GO" id="GO:0000166">
    <property type="term" value="F:nucleotide binding"/>
    <property type="evidence" value="ECO:0007669"/>
    <property type="project" value="UniProtKB-KW"/>
</dbReference>
<keyword evidence="4 10" id="KW-0547">Nucleotide-binding</keyword>
<dbReference type="SUPFAM" id="SSF52972">
    <property type="entry name" value="ITPase-like"/>
    <property type="match status" value="1"/>
</dbReference>
<feature type="binding site" evidence="10">
    <location>
        <begin position="7"/>
        <end position="12"/>
    </location>
    <ligand>
        <name>substrate</name>
    </ligand>
</feature>
<dbReference type="Proteomes" id="UP000424462">
    <property type="component" value="Chromosome"/>
</dbReference>
<accession>A0A6B8WP66</accession>
<evidence type="ECO:0000256" key="1">
    <source>
        <dbReference type="ARBA" id="ARBA00008023"/>
    </source>
</evidence>
<dbReference type="InterPro" id="IPR002637">
    <property type="entry name" value="RdgB/HAM1"/>
</dbReference>
<dbReference type="CDD" id="cd00515">
    <property type="entry name" value="HAM1"/>
    <property type="match status" value="1"/>
</dbReference>
<evidence type="ECO:0000256" key="12">
    <source>
        <dbReference type="SAM" id="MobiDB-lite"/>
    </source>
</evidence>
<dbReference type="EMBL" id="CP046455">
    <property type="protein sequence ID" value="QGU08148.1"/>
    <property type="molecule type" value="Genomic_DNA"/>
</dbReference>
<name>A0A6B8WP66_9CORY</name>
<evidence type="ECO:0000256" key="8">
    <source>
        <dbReference type="ARBA" id="ARBA00051875"/>
    </source>
</evidence>
<evidence type="ECO:0000256" key="2">
    <source>
        <dbReference type="ARBA" id="ARBA00011738"/>
    </source>
</evidence>
<dbReference type="Gene3D" id="3.90.950.10">
    <property type="match status" value="1"/>
</dbReference>